<keyword evidence="3" id="KW-1185">Reference proteome</keyword>
<dbReference type="AlphaFoldDB" id="A0A6A6SP81"/>
<name>A0A6A6SP81_9PLEO</name>
<feature type="compositionally biased region" description="Basic and acidic residues" evidence="1">
    <location>
        <begin position="36"/>
        <end position="50"/>
    </location>
</feature>
<evidence type="ECO:0000313" key="3">
    <source>
        <dbReference type="Proteomes" id="UP000799324"/>
    </source>
</evidence>
<reference evidence="2" key="1">
    <citation type="journal article" date="2020" name="Stud. Mycol.">
        <title>101 Dothideomycetes genomes: a test case for predicting lifestyles and emergence of pathogens.</title>
        <authorList>
            <person name="Haridas S."/>
            <person name="Albert R."/>
            <person name="Binder M."/>
            <person name="Bloem J."/>
            <person name="Labutti K."/>
            <person name="Salamov A."/>
            <person name="Andreopoulos B."/>
            <person name="Baker S."/>
            <person name="Barry K."/>
            <person name="Bills G."/>
            <person name="Bluhm B."/>
            <person name="Cannon C."/>
            <person name="Castanera R."/>
            <person name="Culley D."/>
            <person name="Daum C."/>
            <person name="Ezra D."/>
            <person name="Gonzalez J."/>
            <person name="Henrissat B."/>
            <person name="Kuo A."/>
            <person name="Liang C."/>
            <person name="Lipzen A."/>
            <person name="Lutzoni F."/>
            <person name="Magnuson J."/>
            <person name="Mondo S."/>
            <person name="Nolan M."/>
            <person name="Ohm R."/>
            <person name="Pangilinan J."/>
            <person name="Park H.-J."/>
            <person name="Ramirez L."/>
            <person name="Alfaro M."/>
            <person name="Sun H."/>
            <person name="Tritt A."/>
            <person name="Yoshinaga Y."/>
            <person name="Zwiers L.-H."/>
            <person name="Turgeon B."/>
            <person name="Goodwin S."/>
            <person name="Spatafora J."/>
            <person name="Crous P."/>
            <person name="Grigoriev I."/>
        </authorList>
    </citation>
    <scope>NUCLEOTIDE SEQUENCE</scope>
    <source>
        <strain evidence="2">CBS 122681</strain>
    </source>
</reference>
<evidence type="ECO:0000256" key="1">
    <source>
        <dbReference type="SAM" id="MobiDB-lite"/>
    </source>
</evidence>
<organism evidence="2 3">
    <name type="scientific">Lophiostoma macrostomum CBS 122681</name>
    <dbReference type="NCBI Taxonomy" id="1314788"/>
    <lineage>
        <taxon>Eukaryota</taxon>
        <taxon>Fungi</taxon>
        <taxon>Dikarya</taxon>
        <taxon>Ascomycota</taxon>
        <taxon>Pezizomycotina</taxon>
        <taxon>Dothideomycetes</taxon>
        <taxon>Pleosporomycetidae</taxon>
        <taxon>Pleosporales</taxon>
        <taxon>Lophiostomataceae</taxon>
        <taxon>Lophiostoma</taxon>
    </lineage>
</organism>
<sequence length="155" mass="16767">MTPTQTNHGSAEDNGESQPRDGGRRTNRAGQTTKSPAEDTTRARNTHDSGVDDAVVDNVDETMTTIDDFMRRGVGVPQLCPWHRQQVMGTNAAVAGLSPMQRYMAETETEQSTVYYRALYGTLSIAKACTCGAALSAVMESTSSPDLVENNGQRH</sequence>
<proteinExistence type="predicted"/>
<dbReference type="OrthoDB" id="3547690at2759"/>
<feature type="region of interest" description="Disordered" evidence="1">
    <location>
        <begin position="1"/>
        <end position="53"/>
    </location>
</feature>
<accession>A0A6A6SP81</accession>
<dbReference type="EMBL" id="MU004541">
    <property type="protein sequence ID" value="KAF2648403.1"/>
    <property type="molecule type" value="Genomic_DNA"/>
</dbReference>
<gene>
    <name evidence="2" type="ORF">K491DRAFT_722613</name>
</gene>
<dbReference type="Proteomes" id="UP000799324">
    <property type="component" value="Unassembled WGS sequence"/>
</dbReference>
<evidence type="ECO:0000313" key="2">
    <source>
        <dbReference type="EMBL" id="KAF2648403.1"/>
    </source>
</evidence>
<protein>
    <submittedName>
        <fullName evidence="2">Uncharacterized protein</fullName>
    </submittedName>
</protein>